<reference evidence="3" key="1">
    <citation type="journal article" date="2017" name="bioRxiv">
        <title>Comparative analysis of the genomes of Stylophora pistillata and Acropora digitifera provides evidence for extensive differences between species of corals.</title>
        <authorList>
            <person name="Voolstra C.R."/>
            <person name="Li Y."/>
            <person name="Liew Y.J."/>
            <person name="Baumgarten S."/>
            <person name="Zoccola D."/>
            <person name="Flot J.-F."/>
            <person name="Tambutte S."/>
            <person name="Allemand D."/>
            <person name="Aranda M."/>
        </authorList>
    </citation>
    <scope>NUCLEOTIDE SEQUENCE [LARGE SCALE GENOMIC DNA]</scope>
</reference>
<evidence type="ECO:0000313" key="2">
    <source>
        <dbReference type="EMBL" id="PFX16231.1"/>
    </source>
</evidence>
<keyword evidence="3" id="KW-1185">Reference proteome</keyword>
<evidence type="ECO:0000256" key="1">
    <source>
        <dbReference type="SAM" id="MobiDB-lite"/>
    </source>
</evidence>
<organism evidence="2 3">
    <name type="scientific">Stylophora pistillata</name>
    <name type="common">Smooth cauliflower coral</name>
    <dbReference type="NCBI Taxonomy" id="50429"/>
    <lineage>
        <taxon>Eukaryota</taxon>
        <taxon>Metazoa</taxon>
        <taxon>Cnidaria</taxon>
        <taxon>Anthozoa</taxon>
        <taxon>Hexacorallia</taxon>
        <taxon>Scleractinia</taxon>
        <taxon>Astrocoeniina</taxon>
        <taxon>Pocilloporidae</taxon>
        <taxon>Stylophora</taxon>
    </lineage>
</organism>
<dbReference type="Proteomes" id="UP000225706">
    <property type="component" value="Unassembled WGS sequence"/>
</dbReference>
<feature type="region of interest" description="Disordered" evidence="1">
    <location>
        <begin position="40"/>
        <end position="60"/>
    </location>
</feature>
<accession>A0A2B4RF40</accession>
<proteinExistence type="predicted"/>
<name>A0A2B4RF40_STYPI</name>
<gene>
    <name evidence="2" type="ORF">AWC38_SpisGene19507</name>
</gene>
<sequence length="321" mass="37035">MSLRMKRFGKGFRGEFEDPCFQMTGNCRKRLDSGINIPEESIQGPGECVPQKEVAESGPTRKRKISEVLPSVSFGGKAVRRSPRLAVKALKGLLEKKQKKAKEISQEQYLRELRTSKEVQILKKLEEEVYQLDASLHCEMEAISGHHQSAALSVYPRKERTFSEKLGTYHPVRLLFCPSGHYKLQVFIHKTVDEGQVDLNDRLSVERVIEVLRPHSGFVMCPGISDYDAIFADIRIQPSNVKEELWPWRHISARKCKLWHKPRKLDLADEMCDICSECRLARRQMLVVRDRRTSLLEEERIERQQASSKVRLSCLSPEAKY</sequence>
<evidence type="ECO:0000313" key="3">
    <source>
        <dbReference type="Proteomes" id="UP000225706"/>
    </source>
</evidence>
<comment type="caution">
    <text evidence="2">The sequence shown here is derived from an EMBL/GenBank/DDBJ whole genome shotgun (WGS) entry which is preliminary data.</text>
</comment>
<dbReference type="EMBL" id="LSMT01000563">
    <property type="protein sequence ID" value="PFX16231.1"/>
    <property type="molecule type" value="Genomic_DNA"/>
</dbReference>
<protein>
    <submittedName>
        <fullName evidence="2">Uncharacterized protein</fullName>
    </submittedName>
</protein>
<dbReference type="AlphaFoldDB" id="A0A2B4RF40"/>